<protein>
    <submittedName>
        <fullName evidence="1">Zn-ribbon containing protein</fullName>
    </submittedName>
</protein>
<reference evidence="1 2" key="1">
    <citation type="journal article" date="2011" name="Appl. Environ. Microbiol.">
        <title>Methanogenic archaea isolated from Taiwan's Chelungpu fault.</title>
        <authorList>
            <person name="Wu S.Y."/>
            <person name="Lai M.C."/>
        </authorList>
    </citation>
    <scope>NUCLEOTIDE SEQUENCE [LARGE SCALE GENOMIC DNA]</scope>
    <source>
        <strain evidence="1 2">St545Mb</strain>
    </source>
</reference>
<accession>A0AAE3H9U7</accession>
<evidence type="ECO:0000313" key="2">
    <source>
        <dbReference type="Proteomes" id="UP001206983"/>
    </source>
</evidence>
<dbReference type="Pfam" id="PF09845">
    <property type="entry name" value="OapC"/>
    <property type="match status" value="1"/>
</dbReference>
<proteinExistence type="predicted"/>
<gene>
    <name evidence="1" type="ORF">PV02_01200</name>
</gene>
<keyword evidence="2" id="KW-1185">Reference proteome</keyword>
<dbReference type="EMBL" id="JTEO01000002">
    <property type="protein sequence ID" value="MCQ6961843.1"/>
    <property type="molecule type" value="Genomic_DNA"/>
</dbReference>
<dbReference type="RefSeq" id="WP_256621541.1">
    <property type="nucleotide sequence ID" value="NZ_JTEO01000002.1"/>
</dbReference>
<dbReference type="InterPro" id="IPR018645">
    <property type="entry name" value="OapC-like"/>
</dbReference>
<name>A0AAE3H9U7_9EURY</name>
<dbReference type="Proteomes" id="UP001206983">
    <property type="component" value="Unassembled WGS sequence"/>
</dbReference>
<sequence>MPHKCTRCESIFEDGAPVILSGCPSCGWNKFLYVKDEEPELSDKEEAGIVADEAGETGHPVVIDESSASKAEAASTGKIIREIDEIIGPEKKEKLPSEEEGERVESVRILGPGSYELNLESLLDRKEIVMAIKEDGTYALHLPSVFKRDKDKEKDWK</sequence>
<dbReference type="AlphaFoldDB" id="A0AAE3H9U7"/>
<evidence type="ECO:0000313" key="1">
    <source>
        <dbReference type="EMBL" id="MCQ6961843.1"/>
    </source>
</evidence>
<comment type="caution">
    <text evidence="1">The sequence shown here is derived from an EMBL/GenBank/DDBJ whole genome shotgun (WGS) entry which is preliminary data.</text>
</comment>
<organism evidence="1 2">
    <name type="scientific">Methanolobus chelungpuianus</name>
    <dbReference type="NCBI Taxonomy" id="502115"/>
    <lineage>
        <taxon>Archaea</taxon>
        <taxon>Methanobacteriati</taxon>
        <taxon>Methanobacteriota</taxon>
        <taxon>Stenosarchaea group</taxon>
        <taxon>Methanomicrobia</taxon>
        <taxon>Methanosarcinales</taxon>
        <taxon>Methanosarcinaceae</taxon>
        <taxon>Methanolobus</taxon>
    </lineage>
</organism>